<dbReference type="Gene3D" id="3.10.100.10">
    <property type="entry name" value="Mannose-Binding Protein A, subunit A"/>
    <property type="match status" value="1"/>
</dbReference>
<evidence type="ECO:0000313" key="4">
    <source>
        <dbReference type="Proteomes" id="UP000274131"/>
    </source>
</evidence>
<name>A0A0N4UT23_ENTVE</name>
<feature type="domain" description="C-type lectin" evidence="2">
    <location>
        <begin position="30"/>
        <end position="133"/>
    </location>
</feature>
<proteinExistence type="predicted"/>
<dbReference type="WBParaSite" id="EVEC_0000033201-mRNA-1">
    <property type="protein sequence ID" value="EVEC_0000033201-mRNA-1"/>
    <property type="gene ID" value="EVEC_0000033201"/>
</dbReference>
<dbReference type="STRING" id="51028.A0A0N4UT23"/>
<sequence length="213" mass="23885">MKAVILLIVYAVTLVRGSSCPPGWEPYAGTSDRCIAAFRNESSWFDSLRNCQRYGASLVSIHNSFQNLHVATLAEKTFESCKYWIGLYNIDADKKFRWTDNSPTNYSNWLQGQPPQVSEATTVYMSLQSRFKWATTTEVAENSCFVCEITLNSSTVGTFAPPTTKRTTVAPCSQQENRDVCGESDHLGKCEQIGNSCDYHCCCTDGTYSWHCE</sequence>
<dbReference type="InterPro" id="IPR016187">
    <property type="entry name" value="CTDL_fold"/>
</dbReference>
<dbReference type="SMART" id="SM00034">
    <property type="entry name" value="CLECT"/>
    <property type="match status" value="1"/>
</dbReference>
<dbReference type="InterPro" id="IPR001304">
    <property type="entry name" value="C-type_lectin-like"/>
</dbReference>
<dbReference type="Pfam" id="PF00059">
    <property type="entry name" value="Lectin_C"/>
    <property type="match status" value="1"/>
</dbReference>
<evidence type="ECO:0000313" key="5">
    <source>
        <dbReference type="WBParaSite" id="EVEC_0000033201-mRNA-1"/>
    </source>
</evidence>
<reference evidence="5" key="1">
    <citation type="submission" date="2017-02" db="UniProtKB">
        <authorList>
            <consortium name="WormBaseParasite"/>
        </authorList>
    </citation>
    <scope>IDENTIFICATION</scope>
</reference>
<dbReference type="CDD" id="cd00037">
    <property type="entry name" value="CLECT"/>
    <property type="match status" value="1"/>
</dbReference>
<organism evidence="5">
    <name type="scientific">Enterobius vermicularis</name>
    <name type="common">Human pinworm</name>
    <dbReference type="NCBI Taxonomy" id="51028"/>
    <lineage>
        <taxon>Eukaryota</taxon>
        <taxon>Metazoa</taxon>
        <taxon>Ecdysozoa</taxon>
        <taxon>Nematoda</taxon>
        <taxon>Chromadorea</taxon>
        <taxon>Rhabditida</taxon>
        <taxon>Spirurina</taxon>
        <taxon>Oxyuridomorpha</taxon>
        <taxon>Oxyuroidea</taxon>
        <taxon>Oxyuridae</taxon>
        <taxon>Enterobius</taxon>
    </lineage>
</organism>
<dbReference type="OrthoDB" id="5841082at2759"/>
<accession>A0A0N4UT23</accession>
<dbReference type="InterPro" id="IPR050111">
    <property type="entry name" value="C-type_lectin/snaclec_domain"/>
</dbReference>
<gene>
    <name evidence="3" type="ORF">EVEC_LOCUS238</name>
</gene>
<dbReference type="InterPro" id="IPR016186">
    <property type="entry name" value="C-type_lectin-like/link_sf"/>
</dbReference>
<feature type="signal peptide" evidence="1">
    <location>
        <begin position="1"/>
        <end position="17"/>
    </location>
</feature>
<evidence type="ECO:0000256" key="1">
    <source>
        <dbReference type="SAM" id="SignalP"/>
    </source>
</evidence>
<dbReference type="PROSITE" id="PS50041">
    <property type="entry name" value="C_TYPE_LECTIN_2"/>
    <property type="match status" value="1"/>
</dbReference>
<evidence type="ECO:0000259" key="2">
    <source>
        <dbReference type="PROSITE" id="PS50041"/>
    </source>
</evidence>
<keyword evidence="4" id="KW-1185">Reference proteome</keyword>
<dbReference type="EMBL" id="UXUI01000184">
    <property type="protein sequence ID" value="VDD85095.1"/>
    <property type="molecule type" value="Genomic_DNA"/>
</dbReference>
<keyword evidence="1" id="KW-0732">Signal</keyword>
<dbReference type="SUPFAM" id="SSF56436">
    <property type="entry name" value="C-type lectin-like"/>
    <property type="match status" value="1"/>
</dbReference>
<protein>
    <submittedName>
        <fullName evidence="5">C-type lectin domain-containing protein</fullName>
    </submittedName>
</protein>
<reference evidence="3 4" key="2">
    <citation type="submission" date="2018-10" db="EMBL/GenBank/DDBJ databases">
        <authorList>
            <consortium name="Pathogen Informatics"/>
        </authorList>
    </citation>
    <scope>NUCLEOTIDE SEQUENCE [LARGE SCALE GENOMIC DNA]</scope>
</reference>
<evidence type="ECO:0000313" key="3">
    <source>
        <dbReference type="EMBL" id="VDD85095.1"/>
    </source>
</evidence>
<feature type="chain" id="PRO_5043122433" evidence="1">
    <location>
        <begin position="18"/>
        <end position="213"/>
    </location>
</feature>
<dbReference type="Proteomes" id="UP000274131">
    <property type="component" value="Unassembled WGS sequence"/>
</dbReference>
<dbReference type="PANTHER" id="PTHR22803">
    <property type="entry name" value="MANNOSE, PHOSPHOLIPASE, LECTIN RECEPTOR RELATED"/>
    <property type="match status" value="1"/>
</dbReference>
<dbReference type="AlphaFoldDB" id="A0A0N4UT23"/>